<gene>
    <name evidence="1" type="ORF">UFOVP1670_31</name>
</gene>
<evidence type="ECO:0000313" key="1">
    <source>
        <dbReference type="EMBL" id="CAB4223363.1"/>
    </source>
</evidence>
<dbReference type="EMBL" id="LR797531">
    <property type="protein sequence ID" value="CAB4223363.1"/>
    <property type="molecule type" value="Genomic_DNA"/>
</dbReference>
<accession>A0A6J5T6K2</accession>
<protein>
    <recommendedName>
        <fullName evidence="2">Major tropism determinant N-terminal domain-containing protein</fullName>
    </recommendedName>
</protein>
<evidence type="ECO:0008006" key="2">
    <source>
        <dbReference type="Google" id="ProtNLM"/>
    </source>
</evidence>
<reference evidence="1" key="1">
    <citation type="submission" date="2020-05" db="EMBL/GenBank/DDBJ databases">
        <authorList>
            <person name="Chiriac C."/>
            <person name="Salcher M."/>
            <person name="Ghai R."/>
            <person name="Kavagutti S V."/>
        </authorList>
    </citation>
    <scope>NUCLEOTIDE SEQUENCE</scope>
</reference>
<organism evidence="1">
    <name type="scientific">uncultured Caudovirales phage</name>
    <dbReference type="NCBI Taxonomy" id="2100421"/>
    <lineage>
        <taxon>Viruses</taxon>
        <taxon>Duplodnaviria</taxon>
        <taxon>Heunggongvirae</taxon>
        <taxon>Uroviricota</taxon>
        <taxon>Caudoviricetes</taxon>
        <taxon>Peduoviridae</taxon>
        <taxon>Maltschvirus</taxon>
        <taxon>Maltschvirus maltsch</taxon>
    </lineage>
</organism>
<proteinExistence type="predicted"/>
<name>A0A6J5T6K2_9CAUD</name>
<sequence>MAEINRTDGLVGNAAIKYPCRMASTTNLTLSGLQTIDGIVGAQDDRVLVKDQTTGTQNGIYVMDSGTWERAQDADNDGAFTEGSLVKVNNGTVGSGFWYITNTGTITIDSTSIAFGKASSTLAVVSAYWQTVLQLTTAALSRTQLGLGTGDSPTFTGLTTTGAATPASVNTGAITATTISGTTITATSINFGQTTLNYYGEGTFTPSVGGSATYSSQSGKYTRVGRFVHCDVNLGITTLGTGSASTVSGMPFSLGASPDGNGAMGRFTSLAIACTSITPQWGASSSQVTFMTTNAAMTTGTTNDAIMGNGTTMRFSVSGQT</sequence>